<dbReference type="PANTHER" id="PTHR46649">
    <property type="match status" value="1"/>
</dbReference>
<gene>
    <name evidence="1" type="ORF">AVL62_15955</name>
</gene>
<dbReference type="OrthoDB" id="148966at2"/>
<dbReference type="InterPro" id="IPR023214">
    <property type="entry name" value="HAD_sf"/>
</dbReference>
<dbReference type="Gene3D" id="3.40.50.1000">
    <property type="entry name" value="HAD superfamily/HAD-like"/>
    <property type="match status" value="1"/>
</dbReference>
<evidence type="ECO:0008006" key="3">
    <source>
        <dbReference type="Google" id="ProtNLM"/>
    </source>
</evidence>
<name>A0A0W8ICE8_9MICO</name>
<dbReference type="STRING" id="767452.AVL62_15955"/>
<protein>
    <recommendedName>
        <fullName evidence="3">Haloacid dehalogenase</fullName>
    </recommendedName>
</protein>
<accession>A0A0W8ICE8</accession>
<dbReference type="Pfam" id="PF00702">
    <property type="entry name" value="Hydrolase"/>
    <property type="match status" value="1"/>
</dbReference>
<dbReference type="AlphaFoldDB" id="A0A0W8ICE8"/>
<reference evidence="1 2" key="1">
    <citation type="submission" date="2015-12" db="EMBL/GenBank/DDBJ databases">
        <title>Serinicoccus chungangenesis strain CD08_5 genome sequencing and assembly.</title>
        <authorList>
            <person name="Chander A.M."/>
            <person name="Kaur G."/>
            <person name="Nair G.R."/>
            <person name="Dhawan D.K."/>
            <person name="Kochhar R.K."/>
            <person name="Mayilraj S."/>
            <person name="Bhadada S.K."/>
        </authorList>
    </citation>
    <scope>NUCLEOTIDE SEQUENCE [LARGE SCALE GENOMIC DNA]</scope>
    <source>
        <strain evidence="1 2">CD08_5</strain>
    </source>
</reference>
<dbReference type="NCBIfam" id="TIGR01509">
    <property type="entry name" value="HAD-SF-IA-v3"/>
    <property type="match status" value="1"/>
</dbReference>
<evidence type="ECO:0000313" key="2">
    <source>
        <dbReference type="Proteomes" id="UP000054837"/>
    </source>
</evidence>
<dbReference type="PANTHER" id="PTHR46649:SF4">
    <property type="entry name" value="HALOACID DEHALOGENASE-LIKE HYDROLASE (HAD) SUPERFAMILY PROTEIN"/>
    <property type="match status" value="1"/>
</dbReference>
<dbReference type="EMBL" id="LQBL01000004">
    <property type="protein sequence ID" value="KUG57618.1"/>
    <property type="molecule type" value="Genomic_DNA"/>
</dbReference>
<evidence type="ECO:0000313" key="1">
    <source>
        <dbReference type="EMBL" id="KUG57618.1"/>
    </source>
</evidence>
<dbReference type="SUPFAM" id="SSF56784">
    <property type="entry name" value="HAD-like"/>
    <property type="match status" value="1"/>
</dbReference>
<sequence>MAFTGVLFDCFRTLVMVGSFQGWLGRAVEASGDGPVMQEEDVAEVLRTVWARAADRYPDARWDLDPHLHREVFEGILTSEAGCTRRLAGVLYDTMPDQWRPAPGAVELLQSLRAGGYRVGLLSNTGIDLRPRLADLGLLALLDTVVLSFEEGMVKPDPRIFGLAAERLGVPAGACVFVGDTPNTDGGAVHAGMPSVLIPVVGGVPQLNIAAGLLVGS</sequence>
<organism evidence="1 2">
    <name type="scientific">Serinicoccus chungangensis</name>
    <dbReference type="NCBI Taxonomy" id="767452"/>
    <lineage>
        <taxon>Bacteria</taxon>
        <taxon>Bacillati</taxon>
        <taxon>Actinomycetota</taxon>
        <taxon>Actinomycetes</taxon>
        <taxon>Micrococcales</taxon>
        <taxon>Ornithinimicrobiaceae</taxon>
        <taxon>Serinicoccus</taxon>
    </lineage>
</organism>
<keyword evidence="2" id="KW-1185">Reference proteome</keyword>
<comment type="caution">
    <text evidence="1">The sequence shown here is derived from an EMBL/GenBank/DDBJ whole genome shotgun (WGS) entry which is preliminary data.</text>
</comment>
<dbReference type="NCBIfam" id="TIGR01549">
    <property type="entry name" value="HAD-SF-IA-v1"/>
    <property type="match status" value="1"/>
</dbReference>
<dbReference type="RefSeq" id="WP_058890187.1">
    <property type="nucleotide sequence ID" value="NZ_LQBL01000004.1"/>
</dbReference>
<dbReference type="InterPro" id="IPR036412">
    <property type="entry name" value="HAD-like_sf"/>
</dbReference>
<dbReference type="InterPro" id="IPR006439">
    <property type="entry name" value="HAD-SF_hydro_IA"/>
</dbReference>
<dbReference type="Proteomes" id="UP000054837">
    <property type="component" value="Unassembled WGS sequence"/>
</dbReference>
<dbReference type="PRINTS" id="PR00413">
    <property type="entry name" value="HADHALOGNASE"/>
</dbReference>
<proteinExistence type="predicted"/>